<accession>A0A3R5UE33</accession>
<gene>
    <name evidence="1" type="ORF">C1I91_06395</name>
</gene>
<protein>
    <submittedName>
        <fullName evidence="1">Uncharacterized protein</fullName>
    </submittedName>
</protein>
<dbReference type="AlphaFoldDB" id="A0A3R5UE33"/>
<dbReference type="OrthoDB" id="1911455at2"/>
<name>A0A3R5UE33_9CLOT</name>
<dbReference type="RefSeq" id="WP_128212103.1">
    <property type="nucleotide sequence ID" value="NZ_CP025746.1"/>
</dbReference>
<evidence type="ECO:0000313" key="2">
    <source>
        <dbReference type="Proteomes" id="UP000286268"/>
    </source>
</evidence>
<evidence type="ECO:0000313" key="1">
    <source>
        <dbReference type="EMBL" id="QAA31298.1"/>
    </source>
</evidence>
<reference evidence="1 2" key="1">
    <citation type="submission" date="2018-01" db="EMBL/GenBank/DDBJ databases">
        <title>Genome Sequencing and Assembly of Anaerobacter polyendosporus strain CT4.</title>
        <authorList>
            <person name="Tachaapaikoon C."/>
            <person name="Sutheeworapong S."/>
            <person name="Jenjaroenpun P."/>
            <person name="Wongsurawat T."/>
            <person name="Nookeaw I."/>
            <person name="Cheawchanlertfa P."/>
            <person name="Kosugi A."/>
            <person name="Cheevadhanarak S."/>
            <person name="Ratanakhanokchai K."/>
        </authorList>
    </citation>
    <scope>NUCLEOTIDE SEQUENCE [LARGE SCALE GENOMIC DNA]</scope>
    <source>
        <strain evidence="1 2">CT4</strain>
    </source>
</reference>
<dbReference type="EMBL" id="CP025746">
    <property type="protein sequence ID" value="QAA31298.1"/>
    <property type="molecule type" value="Genomic_DNA"/>
</dbReference>
<keyword evidence="2" id="KW-1185">Reference proteome</keyword>
<dbReference type="KEGG" id="cmah:C1I91_06395"/>
<proteinExistence type="predicted"/>
<dbReference type="Proteomes" id="UP000286268">
    <property type="component" value="Chromosome"/>
</dbReference>
<organism evidence="1 2">
    <name type="scientific">Clostridium manihotivorum</name>
    <dbReference type="NCBI Taxonomy" id="2320868"/>
    <lineage>
        <taxon>Bacteria</taxon>
        <taxon>Bacillati</taxon>
        <taxon>Bacillota</taxon>
        <taxon>Clostridia</taxon>
        <taxon>Eubacteriales</taxon>
        <taxon>Clostridiaceae</taxon>
        <taxon>Clostridium</taxon>
    </lineage>
</organism>
<sequence length="207" mass="23389">MIKNGVNITGLSDTDELSKIACEHIITFSHSDYIYINRRKHPLNQLISVNISVDISNNEKISVKNKAILLIQGIKQFTLEYRDDRKKRTVTTRNMPFTETLVLNSVNAKCNNLRLYTIDATLQILNHEVVLSQVTYLLAFDGDILEAKPNVVINAFNNSTNVEADNIEMPDTAPSIPNPDKIAKKISLPEENLVIDSSKFDIDEEFL</sequence>